<feature type="compositionally biased region" description="Basic and acidic residues" evidence="6">
    <location>
        <begin position="1150"/>
        <end position="1164"/>
    </location>
</feature>
<protein>
    <submittedName>
        <fullName evidence="7">Protein CROWDED NUCLEI 1</fullName>
    </submittedName>
</protein>
<feature type="compositionally biased region" description="Basic residues" evidence="6">
    <location>
        <begin position="929"/>
        <end position="947"/>
    </location>
</feature>
<keyword evidence="8" id="KW-1185">Reference proteome</keyword>
<dbReference type="GO" id="GO:0005652">
    <property type="term" value="C:nuclear lamina"/>
    <property type="evidence" value="ECO:0007669"/>
    <property type="project" value="UniProtKB-SubCell"/>
</dbReference>
<comment type="subcellular location">
    <subcellularLocation>
        <location evidence="3">Nucleus lamina</location>
    </subcellularLocation>
</comment>
<feature type="region of interest" description="Disordered" evidence="6">
    <location>
        <begin position="1"/>
        <end position="34"/>
    </location>
</feature>
<name>A0AAE1XQW8_9LAMI</name>
<evidence type="ECO:0000256" key="4">
    <source>
        <dbReference type="ARBA" id="ARBA00024208"/>
    </source>
</evidence>
<feature type="compositionally biased region" description="Polar residues" evidence="6">
    <location>
        <begin position="955"/>
        <end position="968"/>
    </location>
</feature>
<dbReference type="PANTHER" id="PTHR31908:SF11">
    <property type="entry name" value="PROTEIN CROWDED NUCLEI 1"/>
    <property type="match status" value="1"/>
</dbReference>
<evidence type="ECO:0000256" key="2">
    <source>
        <dbReference type="ARBA" id="ARBA00023242"/>
    </source>
</evidence>
<dbReference type="GO" id="GO:0006997">
    <property type="term" value="P:nucleus organization"/>
    <property type="evidence" value="ECO:0007669"/>
    <property type="project" value="InterPro"/>
</dbReference>
<keyword evidence="2" id="KW-0539">Nucleus</keyword>
<feature type="region of interest" description="Disordered" evidence="6">
    <location>
        <begin position="904"/>
        <end position="1125"/>
    </location>
</feature>
<dbReference type="AlphaFoldDB" id="A0AAE1XQW8"/>
<keyword evidence="1 5" id="KW-0175">Coiled coil</keyword>
<dbReference type="InterPro" id="IPR040418">
    <property type="entry name" value="CRWN"/>
</dbReference>
<feature type="region of interest" description="Disordered" evidence="6">
    <location>
        <begin position="213"/>
        <end position="238"/>
    </location>
</feature>
<comment type="caution">
    <text evidence="7">The sequence shown here is derived from an EMBL/GenBank/DDBJ whole genome shotgun (WGS) entry which is preliminary data.</text>
</comment>
<feature type="region of interest" description="Disordered" evidence="6">
    <location>
        <begin position="597"/>
        <end position="640"/>
    </location>
</feature>
<dbReference type="SUPFAM" id="SSF57997">
    <property type="entry name" value="Tropomyosin"/>
    <property type="match status" value="1"/>
</dbReference>
<dbReference type="PANTHER" id="PTHR31908">
    <property type="entry name" value="PROTEIN CROWDED NUCLEI 4"/>
    <property type="match status" value="1"/>
</dbReference>
<feature type="region of interest" description="Disordered" evidence="6">
    <location>
        <begin position="841"/>
        <end position="881"/>
    </location>
</feature>
<feature type="compositionally biased region" description="Basic and acidic residues" evidence="6">
    <location>
        <begin position="598"/>
        <end position="640"/>
    </location>
</feature>
<accession>A0AAE1XQW8</accession>
<evidence type="ECO:0000256" key="6">
    <source>
        <dbReference type="SAM" id="MobiDB-lite"/>
    </source>
</evidence>
<organism evidence="7 8">
    <name type="scientific">Sesamum alatum</name>
    <dbReference type="NCBI Taxonomy" id="300844"/>
    <lineage>
        <taxon>Eukaryota</taxon>
        <taxon>Viridiplantae</taxon>
        <taxon>Streptophyta</taxon>
        <taxon>Embryophyta</taxon>
        <taxon>Tracheophyta</taxon>
        <taxon>Spermatophyta</taxon>
        <taxon>Magnoliopsida</taxon>
        <taxon>eudicotyledons</taxon>
        <taxon>Gunneridae</taxon>
        <taxon>Pentapetalae</taxon>
        <taxon>asterids</taxon>
        <taxon>lamiids</taxon>
        <taxon>Lamiales</taxon>
        <taxon>Pedaliaceae</taxon>
        <taxon>Sesamum</taxon>
    </lineage>
</organism>
<dbReference type="EMBL" id="JACGWO010000010">
    <property type="protein sequence ID" value="KAK4416291.1"/>
    <property type="molecule type" value="Genomic_DNA"/>
</dbReference>
<evidence type="ECO:0000256" key="3">
    <source>
        <dbReference type="ARBA" id="ARBA00024186"/>
    </source>
</evidence>
<gene>
    <name evidence="7" type="ORF">Salat_2454600</name>
</gene>
<feature type="compositionally biased region" description="Basic residues" evidence="6">
    <location>
        <begin position="1025"/>
        <end position="1035"/>
    </location>
</feature>
<proteinExistence type="inferred from homology"/>
<evidence type="ECO:0000313" key="8">
    <source>
        <dbReference type="Proteomes" id="UP001293254"/>
    </source>
</evidence>
<feature type="region of interest" description="Disordered" evidence="6">
    <location>
        <begin position="1144"/>
        <end position="1187"/>
    </location>
</feature>
<feature type="compositionally biased region" description="Basic and acidic residues" evidence="6">
    <location>
        <begin position="998"/>
        <end position="1010"/>
    </location>
</feature>
<reference evidence="7" key="1">
    <citation type="submission" date="2020-06" db="EMBL/GenBank/DDBJ databases">
        <authorList>
            <person name="Li T."/>
            <person name="Hu X."/>
            <person name="Zhang T."/>
            <person name="Song X."/>
            <person name="Zhang H."/>
            <person name="Dai N."/>
            <person name="Sheng W."/>
            <person name="Hou X."/>
            <person name="Wei L."/>
        </authorList>
    </citation>
    <scope>NUCLEOTIDE SEQUENCE</scope>
    <source>
        <strain evidence="7">3651</strain>
        <tissue evidence="7">Leaf</tissue>
    </source>
</reference>
<evidence type="ECO:0000256" key="5">
    <source>
        <dbReference type="SAM" id="Coils"/>
    </source>
</evidence>
<feature type="coiled-coil region" evidence="5">
    <location>
        <begin position="58"/>
        <end position="113"/>
    </location>
</feature>
<feature type="compositionally biased region" description="Polar residues" evidence="6">
    <location>
        <begin position="1"/>
        <end position="21"/>
    </location>
</feature>
<evidence type="ECO:0000313" key="7">
    <source>
        <dbReference type="EMBL" id="KAK4416291.1"/>
    </source>
</evidence>
<feature type="compositionally biased region" description="Acidic residues" evidence="6">
    <location>
        <begin position="1165"/>
        <end position="1180"/>
    </location>
</feature>
<reference evidence="7" key="2">
    <citation type="journal article" date="2024" name="Plant">
        <title>Genomic evolution and insights into agronomic trait innovations of Sesamum species.</title>
        <authorList>
            <person name="Miao H."/>
            <person name="Wang L."/>
            <person name="Qu L."/>
            <person name="Liu H."/>
            <person name="Sun Y."/>
            <person name="Le M."/>
            <person name="Wang Q."/>
            <person name="Wei S."/>
            <person name="Zheng Y."/>
            <person name="Lin W."/>
            <person name="Duan Y."/>
            <person name="Cao H."/>
            <person name="Xiong S."/>
            <person name="Wang X."/>
            <person name="Wei L."/>
            <person name="Li C."/>
            <person name="Ma Q."/>
            <person name="Ju M."/>
            <person name="Zhao R."/>
            <person name="Li G."/>
            <person name="Mu C."/>
            <person name="Tian Q."/>
            <person name="Mei H."/>
            <person name="Zhang T."/>
            <person name="Gao T."/>
            <person name="Zhang H."/>
        </authorList>
    </citation>
    <scope>NUCLEOTIDE SEQUENCE</scope>
    <source>
        <strain evidence="7">3651</strain>
    </source>
</reference>
<sequence length="1198" mass="137340">MFTPQKLWSLTPRSATGQKNGSLPGPGSATNQISPTNGEVLAKGKAVAFHEGDGVMDQESLTERASKLENELFEYQYNMGLLLIEKKEWTLKYEELRQALAEATDTLKREQTAHSSAMYEVEKREENLKKALGVERHCVLDLEKALREIRSEYAEIKFNADSKLAEANALVTSVEEKSLEVEAKFHAADAKLAEVSRKSSEIERKLHELEAQENALRRERSSFTTERDAHDTALSKQREDLREWERKLQEAEERLADSRRLLNQREERANENDKILKEKQNDLEELRKKIEISNSTLKNKEDDISSRLASIALKEKEADDVKKRLEEKEKQLLELEEKLNTREKLEIQKMVDEHKSILTEKQKEFELEMEQKRKEHDDQLKNKLVEVEKKEAEIAHMEEKLKKREQAIEKKSEKVREKELDFDSKLKDFKGREKSLKVEEKNLEKERKQMLAEKEDLLRVKGELENLKADSEKLQLRLNEEREQLKVTEEERTELARLQSELKQEIDKYRFQSEQLMKEADDLKEAKEKFEKEWEELDDKRAEIKKEQEDVLEEKRSLEKLRHSEEERLRNEKMETQQYVQRELEALELAKDSFAASMEHEKSILAEKSQSEKSQLTHDFEMRKQELETEMRRKQEEIETRLHEKEKTFEQEREMELNNINYLREVARREMEEMKLERLRIEKEKLEISQNKKHVEAQQHEMKKDIEELVGLSQKLKDQREQFIKERERFIAFAEKQKNCNICGETIREFMLSDLHTLTELENLEAPPLPRVAENYLKEAVEGAVERFGAESSPGLVNSGSPTAGGTISWLRKCTSKIFKFSPGKKLELDYAQDPMGSSALSEKQVVGSPKTLPSDVSVLSEKQVVGLPKTSPSGEKEPEASLQVANDSFDFQIVESDSAIREVEAGQAQSVDQDPLSVPENSQNSKLKAQRRPGKGGRSRASRTRSVKAAVDGSKTNGNLENSVYTNDDSRAESDLVGTPKNIRKRNHTATVSDNQTEGHSDSIKDGDRPRRRQRVVAAEPNHGQKRYNLRQPKKSVGTVANGSLPRAGRGKEKDTNQLSGAEAIQSENVELGGASREEVNEPGAAAALPRRFGDGDGDEPVRSNWAASEFSADSPFKNAGDTHAGHVETANTYVDDVVGSEVNGIAEGTRDYSHEEFRSESHGEEDDDDNNGGDDDEVDHPGEVSIRKKLWTFLTT</sequence>
<comment type="similarity">
    <text evidence="4">Belongs to the CRWN family.</text>
</comment>
<dbReference type="Proteomes" id="UP001293254">
    <property type="component" value="Unassembled WGS sequence"/>
</dbReference>
<evidence type="ECO:0000256" key="1">
    <source>
        <dbReference type="ARBA" id="ARBA00023054"/>
    </source>
</evidence>